<keyword evidence="2" id="KW-1185">Reference proteome</keyword>
<protein>
    <submittedName>
        <fullName evidence="1">Uncharacterized protein</fullName>
    </submittedName>
</protein>
<proteinExistence type="predicted"/>
<organism evidence="1 2">
    <name type="scientific">Yersinia ruckeri</name>
    <dbReference type="NCBI Taxonomy" id="29486"/>
    <lineage>
        <taxon>Bacteria</taxon>
        <taxon>Pseudomonadati</taxon>
        <taxon>Pseudomonadota</taxon>
        <taxon>Gammaproteobacteria</taxon>
        <taxon>Enterobacterales</taxon>
        <taxon>Yersiniaceae</taxon>
        <taxon>Yersinia</taxon>
    </lineage>
</organism>
<dbReference type="EMBL" id="UHJG01000003">
    <property type="protein sequence ID" value="SUQ37460.1"/>
    <property type="molecule type" value="Genomic_DNA"/>
</dbReference>
<gene>
    <name evidence="1" type="ORF">NCTC10476_03588</name>
</gene>
<evidence type="ECO:0000313" key="2">
    <source>
        <dbReference type="Proteomes" id="UP000255169"/>
    </source>
</evidence>
<dbReference type="AlphaFoldDB" id="A0A0A8V7S3"/>
<dbReference type="Proteomes" id="UP000255169">
    <property type="component" value="Unassembled WGS sequence"/>
</dbReference>
<reference evidence="1 2" key="1">
    <citation type="submission" date="2018-06" db="EMBL/GenBank/DDBJ databases">
        <authorList>
            <consortium name="Pathogen Informatics"/>
            <person name="Doyle S."/>
        </authorList>
    </citation>
    <scope>NUCLEOTIDE SEQUENCE [LARGE SCALE GENOMIC DNA]</scope>
    <source>
        <strain evidence="1 2">NCTC10476</strain>
    </source>
</reference>
<accession>A0A0A8V7S3</accession>
<name>A0A0A8V7S3_YERRU</name>
<dbReference type="OrthoDB" id="6613795at2"/>
<sequence length="446" mass="51088">MQLVRKKAPRGGFYRILTEEERAAIRHVCGFRNVRSLIEKKLAEKVLLEMRQHELWFKCDCGSGDNVPMNSANLRSDTQTLYFNSFSSPHDNKCPLFRIHSSTDDLSGGGTRRTAGCKTIDYRKFLPKMERDARICLPGGNSPPLADKTRRKRVPSIARLLFTLIEEAELNKLSPVWPPANIPSSQHLDALRGIAERTVYVGRDNMLSDFVRFEPWLNQARQEVLMRHLERSEQPWPKDKERVFYQIFMSDDVSRESVKYKGRYTEITFTPAKQVSINGESQEGKRGPYWVVLMFRRGMDGAVICSEGYAHAMFSWGCPLPVDSELERQTIRSIQTASEWIYKLKNFTPHEFSLKKPLFDLEVNLASGKGFVLPDFIVTASSPGTGEARNLIIETMGYSDDEYAERKAGQHAGMRCLGHLYTDPPKWPTEGEKAFEKYFFGVLKHL</sequence>
<dbReference type="RefSeq" id="WP_004723383.1">
    <property type="nucleotide sequence ID" value="NZ_CCYO01000051.1"/>
</dbReference>
<evidence type="ECO:0000313" key="1">
    <source>
        <dbReference type="EMBL" id="SUQ37460.1"/>
    </source>
</evidence>